<gene>
    <name evidence="1" type="primary">B1279D09.28</name>
</gene>
<sequence>MREHRLLERGAHPLLVRQQGTCWPRRSPSGKRVGGLRPVAQLRAQAHRHAVVAPADGAGAV</sequence>
<accession>Q6K1V4</accession>
<reference evidence="2" key="1">
    <citation type="journal article" date="2005" name="Nature">
        <title>The map-based sequence of the rice genome.</title>
        <authorList>
            <consortium name="International rice genome sequencing project (IRGSP)"/>
            <person name="Matsumoto T."/>
            <person name="Wu J."/>
            <person name="Kanamori H."/>
            <person name="Katayose Y."/>
            <person name="Fujisawa M."/>
            <person name="Namiki N."/>
            <person name="Mizuno H."/>
            <person name="Yamamoto K."/>
            <person name="Antonio B.A."/>
            <person name="Baba T."/>
            <person name="Sakata K."/>
            <person name="Nagamura Y."/>
            <person name="Aoki H."/>
            <person name="Arikawa K."/>
            <person name="Arita K."/>
            <person name="Bito T."/>
            <person name="Chiden Y."/>
            <person name="Fujitsuka N."/>
            <person name="Fukunaka R."/>
            <person name="Hamada M."/>
            <person name="Harada C."/>
            <person name="Hayashi A."/>
            <person name="Hijishita S."/>
            <person name="Honda M."/>
            <person name="Hosokawa S."/>
            <person name="Ichikawa Y."/>
            <person name="Idonuma A."/>
            <person name="Iijima M."/>
            <person name="Ikeda M."/>
            <person name="Ikeno M."/>
            <person name="Ito K."/>
            <person name="Ito S."/>
            <person name="Ito T."/>
            <person name="Ito Y."/>
            <person name="Ito Y."/>
            <person name="Iwabuchi A."/>
            <person name="Kamiya K."/>
            <person name="Karasawa W."/>
            <person name="Kurita K."/>
            <person name="Katagiri S."/>
            <person name="Kikuta A."/>
            <person name="Kobayashi H."/>
            <person name="Kobayashi N."/>
            <person name="Machita K."/>
            <person name="Maehara T."/>
            <person name="Masukawa M."/>
            <person name="Mizubayashi T."/>
            <person name="Mukai Y."/>
            <person name="Nagasaki H."/>
            <person name="Nagata Y."/>
            <person name="Naito S."/>
            <person name="Nakashima M."/>
            <person name="Nakama Y."/>
            <person name="Nakamichi Y."/>
            <person name="Nakamura M."/>
            <person name="Meguro A."/>
            <person name="Negishi M."/>
            <person name="Ohta I."/>
            <person name="Ohta T."/>
            <person name="Okamoto M."/>
            <person name="Ono N."/>
            <person name="Saji S."/>
            <person name="Sakaguchi M."/>
            <person name="Sakai K."/>
            <person name="Shibata M."/>
            <person name="Shimokawa T."/>
            <person name="Song J."/>
            <person name="Takazaki Y."/>
            <person name="Terasawa K."/>
            <person name="Tsugane M."/>
            <person name="Tsuji K."/>
            <person name="Ueda S."/>
            <person name="Waki K."/>
            <person name="Yamagata H."/>
            <person name="Yamamoto M."/>
            <person name="Yamamoto S."/>
            <person name="Yamane H."/>
            <person name="Yoshiki S."/>
            <person name="Yoshihara R."/>
            <person name="Yukawa K."/>
            <person name="Zhong H."/>
            <person name="Yano M."/>
            <person name="Yuan Q."/>
            <person name="Ouyang S."/>
            <person name="Liu J."/>
            <person name="Jones K.M."/>
            <person name="Gansberger K."/>
            <person name="Moffat K."/>
            <person name="Hill J."/>
            <person name="Bera J."/>
            <person name="Fadrosh D."/>
            <person name="Jin S."/>
            <person name="Johri S."/>
            <person name="Kim M."/>
            <person name="Overton L."/>
            <person name="Reardon M."/>
            <person name="Tsitrin T."/>
            <person name="Vuong H."/>
            <person name="Weaver B."/>
            <person name="Ciecko A."/>
            <person name="Tallon L."/>
            <person name="Jackson J."/>
            <person name="Pai G."/>
            <person name="Aken S.V."/>
            <person name="Utterback T."/>
            <person name="Reidmuller S."/>
            <person name="Feldblyum T."/>
            <person name="Hsiao J."/>
            <person name="Zismann V."/>
            <person name="Iobst S."/>
            <person name="de Vazeille A.R."/>
            <person name="Buell C.R."/>
            <person name="Ying K."/>
            <person name="Li Y."/>
            <person name="Lu T."/>
            <person name="Huang Y."/>
            <person name="Zhao Q."/>
            <person name="Feng Q."/>
            <person name="Zhang L."/>
            <person name="Zhu J."/>
            <person name="Weng Q."/>
            <person name="Mu J."/>
            <person name="Lu Y."/>
            <person name="Fan D."/>
            <person name="Liu Y."/>
            <person name="Guan J."/>
            <person name="Zhang Y."/>
            <person name="Yu S."/>
            <person name="Liu X."/>
            <person name="Zhang Y."/>
            <person name="Hong G."/>
            <person name="Han B."/>
            <person name="Choisne N."/>
            <person name="Demange N."/>
            <person name="Orjeda G."/>
            <person name="Samain S."/>
            <person name="Cattolico L."/>
            <person name="Pelletier E."/>
            <person name="Couloux A."/>
            <person name="Segurens B."/>
            <person name="Wincker P."/>
            <person name="D'Hont A."/>
            <person name="Scarpelli C."/>
            <person name="Weissenbach J."/>
            <person name="Salanoubat M."/>
            <person name="Quetier F."/>
            <person name="Yu Y."/>
            <person name="Kim H.R."/>
            <person name="Rambo T."/>
            <person name="Currie J."/>
            <person name="Collura K."/>
            <person name="Luo M."/>
            <person name="Yang T."/>
            <person name="Ammiraju J.S.S."/>
            <person name="Engler F."/>
            <person name="Soderlund C."/>
            <person name="Wing R.A."/>
            <person name="Palmer L.E."/>
            <person name="de la Bastide M."/>
            <person name="Spiegel L."/>
            <person name="Nascimento L."/>
            <person name="Zutavern T."/>
            <person name="O'Shaughnessy A."/>
            <person name="Dike S."/>
            <person name="Dedhia N."/>
            <person name="Preston R."/>
            <person name="Balija V."/>
            <person name="McCombie W.R."/>
            <person name="Chow T."/>
            <person name="Chen H."/>
            <person name="Chung M."/>
            <person name="Chen C."/>
            <person name="Shaw J."/>
            <person name="Wu H."/>
            <person name="Hsiao K."/>
            <person name="Chao Y."/>
            <person name="Chu M."/>
            <person name="Cheng C."/>
            <person name="Hour A."/>
            <person name="Lee P."/>
            <person name="Lin S."/>
            <person name="Lin Y."/>
            <person name="Liou J."/>
            <person name="Liu S."/>
            <person name="Hsing Y."/>
            <person name="Raghuvanshi S."/>
            <person name="Mohanty A."/>
            <person name="Bharti A.K."/>
            <person name="Gaur A."/>
            <person name="Gupta V."/>
            <person name="Kumar D."/>
            <person name="Ravi V."/>
            <person name="Vij S."/>
            <person name="Kapur A."/>
            <person name="Khurana P."/>
            <person name="Khurana P."/>
            <person name="Khurana J.P."/>
            <person name="Tyagi A.K."/>
            <person name="Gaikwad K."/>
            <person name="Singh A."/>
            <person name="Dalal V."/>
            <person name="Srivastava S."/>
            <person name="Dixit A."/>
            <person name="Pal A.K."/>
            <person name="Ghazi I.A."/>
            <person name="Yadav M."/>
            <person name="Pandit A."/>
            <person name="Bhargava A."/>
            <person name="Sureshbabu K."/>
            <person name="Batra K."/>
            <person name="Sharma T.R."/>
            <person name="Mohapatra T."/>
            <person name="Singh N.K."/>
            <person name="Messing J."/>
            <person name="Nelson A.B."/>
            <person name="Fuks G."/>
            <person name="Kavchok S."/>
            <person name="Keizer G."/>
            <person name="Linton E."/>
            <person name="Llaca V."/>
            <person name="Song R."/>
            <person name="Tanyolac B."/>
            <person name="Young S."/>
            <person name="Ho-Il K."/>
            <person name="Hahn J.H."/>
            <person name="Sangsakoo G."/>
            <person name="Vanavichit A."/>
            <person name="de Mattos Luiz.A.T."/>
            <person name="Zimmer P.D."/>
            <person name="Malone G."/>
            <person name="Dellagostin O."/>
            <person name="de Oliveira A.C."/>
            <person name="Bevan M."/>
            <person name="Bancroft I."/>
            <person name="Minx P."/>
            <person name="Cordum H."/>
            <person name="Wilson R."/>
            <person name="Cheng Z."/>
            <person name="Jin W."/>
            <person name="Jiang J."/>
            <person name="Leong S.A."/>
            <person name="Iwama H."/>
            <person name="Gojobori T."/>
            <person name="Itoh T."/>
            <person name="Niimura Y."/>
            <person name="Fujii Y."/>
            <person name="Habara T."/>
            <person name="Sakai H."/>
            <person name="Sato Y."/>
            <person name="Wilson G."/>
            <person name="Kumar K."/>
            <person name="McCouch S."/>
            <person name="Juretic N."/>
            <person name="Hoen D."/>
            <person name="Wright S."/>
            <person name="Bruskiewich R."/>
            <person name="Bureau T."/>
            <person name="Miyao A."/>
            <person name="Hirochika H."/>
            <person name="Nishikawa T."/>
            <person name="Kadowaki K."/>
            <person name="Sugiura M."/>
            <person name="Burr B."/>
            <person name="Sasaki T."/>
        </authorList>
    </citation>
    <scope>NUCLEOTIDE SEQUENCE [LARGE SCALE GENOMIC DNA]</scope>
    <source>
        <strain evidence="2">cv. Nipponbare</strain>
    </source>
</reference>
<dbReference type="EMBL" id="AP006441">
    <property type="protein sequence ID" value="BAD23764.1"/>
    <property type="molecule type" value="Genomic_DNA"/>
</dbReference>
<dbReference type="AlphaFoldDB" id="Q6K1V4"/>
<organism evidence="1 2">
    <name type="scientific">Oryza sativa subsp. japonica</name>
    <name type="common">Rice</name>
    <dbReference type="NCBI Taxonomy" id="39947"/>
    <lineage>
        <taxon>Eukaryota</taxon>
        <taxon>Viridiplantae</taxon>
        <taxon>Streptophyta</taxon>
        <taxon>Embryophyta</taxon>
        <taxon>Tracheophyta</taxon>
        <taxon>Spermatophyta</taxon>
        <taxon>Magnoliopsida</taxon>
        <taxon>Liliopsida</taxon>
        <taxon>Poales</taxon>
        <taxon>Poaceae</taxon>
        <taxon>BOP clade</taxon>
        <taxon>Oryzoideae</taxon>
        <taxon>Oryzeae</taxon>
        <taxon>Oryzinae</taxon>
        <taxon>Oryza</taxon>
        <taxon>Oryza sativa</taxon>
    </lineage>
</organism>
<evidence type="ECO:0000313" key="1">
    <source>
        <dbReference type="EMBL" id="BAD23764.1"/>
    </source>
</evidence>
<proteinExistence type="predicted"/>
<name>Q6K1V4_ORYSJ</name>
<dbReference type="Proteomes" id="UP000000763">
    <property type="component" value="Chromosome 9"/>
</dbReference>
<protein>
    <submittedName>
        <fullName evidence="1">Uncharacterized protein</fullName>
    </submittedName>
</protein>
<reference evidence="2" key="2">
    <citation type="journal article" date="2008" name="Nucleic Acids Res.">
        <title>The rice annotation project database (RAP-DB): 2008 update.</title>
        <authorList>
            <consortium name="The rice annotation project (RAP)"/>
        </authorList>
    </citation>
    <scope>GENOME REANNOTATION</scope>
    <source>
        <strain evidence="2">cv. Nipponbare</strain>
    </source>
</reference>
<evidence type="ECO:0000313" key="2">
    <source>
        <dbReference type="Proteomes" id="UP000000763"/>
    </source>
</evidence>